<protein>
    <submittedName>
        <fullName evidence="2">Uncharacterized protein</fullName>
    </submittedName>
</protein>
<evidence type="ECO:0000313" key="2">
    <source>
        <dbReference type="EMBL" id="CAN73157.1"/>
    </source>
</evidence>
<dbReference type="EMBL" id="AM485883">
    <property type="protein sequence ID" value="CAN73157.1"/>
    <property type="molecule type" value="Genomic_DNA"/>
</dbReference>
<feature type="compositionally biased region" description="Basic and acidic residues" evidence="1">
    <location>
        <begin position="92"/>
        <end position="112"/>
    </location>
</feature>
<proteinExistence type="predicted"/>
<dbReference type="AlphaFoldDB" id="A5C8D8"/>
<feature type="region of interest" description="Disordered" evidence="1">
    <location>
        <begin position="1"/>
        <end position="54"/>
    </location>
</feature>
<gene>
    <name evidence="2" type="ORF">VITISV_010050</name>
</gene>
<name>A5C8D8_VITVI</name>
<sequence>MDSANREYPTSQAPDVKYLEKVERRPDMIPNVRHPEKGMAAGQDSGCETSGEGGMAEVRIPDVRHQEKGMAAGQDSGYETSGEGNGAWGRIPDVRHPEKVERRPDRILPRVE</sequence>
<feature type="region of interest" description="Disordered" evidence="1">
    <location>
        <begin position="68"/>
        <end position="112"/>
    </location>
</feature>
<feature type="compositionally biased region" description="Basic and acidic residues" evidence="1">
    <location>
        <begin position="17"/>
        <end position="37"/>
    </location>
</feature>
<accession>A5C8D8</accession>
<reference evidence="2" key="1">
    <citation type="journal article" date="2007" name="PLoS ONE">
        <title>The first genome sequence of an elite grapevine cultivar (Pinot noir Vitis vinifera L.): coping with a highly heterozygous genome.</title>
        <authorList>
            <person name="Velasco R."/>
            <person name="Zharkikh A."/>
            <person name="Troggio M."/>
            <person name="Cartwright D.A."/>
            <person name="Cestaro A."/>
            <person name="Pruss D."/>
            <person name="Pindo M."/>
            <person name="FitzGerald L.M."/>
            <person name="Vezzulli S."/>
            <person name="Reid J."/>
            <person name="Malacarne G."/>
            <person name="Iliev D."/>
            <person name="Coppola G."/>
            <person name="Wardell B."/>
            <person name="Micheletti D."/>
            <person name="Macalma T."/>
            <person name="Facci M."/>
            <person name="Mitchell J.T."/>
            <person name="Perazzolli M."/>
            <person name="Eldredge G."/>
            <person name="Gatto P."/>
            <person name="Oyzerski R."/>
            <person name="Moretto M."/>
            <person name="Gutin N."/>
            <person name="Stefanini M."/>
            <person name="Chen Y."/>
            <person name="Segala C."/>
            <person name="Davenport C."/>
            <person name="Dematte L."/>
            <person name="Mraz A."/>
            <person name="Battilana J."/>
            <person name="Stormo K."/>
            <person name="Costa F."/>
            <person name="Tao Q."/>
            <person name="Si-Ammour A."/>
            <person name="Harkins T."/>
            <person name="Lackey A."/>
            <person name="Perbost C."/>
            <person name="Taillon B."/>
            <person name="Stella A."/>
            <person name="Solovyev V."/>
            <person name="Fawcett J.A."/>
            <person name="Sterck L."/>
            <person name="Vandepoele K."/>
            <person name="Grando S.M."/>
            <person name="Toppo S."/>
            <person name="Moser C."/>
            <person name="Lanchbury J."/>
            <person name="Bogden R."/>
            <person name="Skolnick M."/>
            <person name="Sgaramella V."/>
            <person name="Bhatnagar S.K."/>
            <person name="Fontana P."/>
            <person name="Gutin A."/>
            <person name="Van de Peer Y."/>
            <person name="Salamini F."/>
            <person name="Viola R."/>
        </authorList>
    </citation>
    <scope>NUCLEOTIDE SEQUENCE</scope>
</reference>
<organism evidence="2">
    <name type="scientific">Vitis vinifera</name>
    <name type="common">Grape</name>
    <dbReference type="NCBI Taxonomy" id="29760"/>
    <lineage>
        <taxon>Eukaryota</taxon>
        <taxon>Viridiplantae</taxon>
        <taxon>Streptophyta</taxon>
        <taxon>Embryophyta</taxon>
        <taxon>Tracheophyta</taxon>
        <taxon>Spermatophyta</taxon>
        <taxon>Magnoliopsida</taxon>
        <taxon>eudicotyledons</taxon>
        <taxon>Gunneridae</taxon>
        <taxon>Pentapetalae</taxon>
        <taxon>rosids</taxon>
        <taxon>Vitales</taxon>
        <taxon>Vitaceae</taxon>
        <taxon>Viteae</taxon>
        <taxon>Vitis</taxon>
    </lineage>
</organism>
<evidence type="ECO:0000256" key="1">
    <source>
        <dbReference type="SAM" id="MobiDB-lite"/>
    </source>
</evidence>